<evidence type="ECO:0000256" key="7">
    <source>
        <dbReference type="ARBA" id="ARBA00023157"/>
    </source>
</evidence>
<evidence type="ECO:0000256" key="3">
    <source>
        <dbReference type="ARBA" id="ARBA00022473"/>
    </source>
</evidence>
<dbReference type="GO" id="GO:0004888">
    <property type="term" value="F:transmembrane signaling receptor activity"/>
    <property type="evidence" value="ECO:0007669"/>
    <property type="project" value="InterPro"/>
</dbReference>
<dbReference type="WBParaSite" id="SBAD_0000726701-mRNA-1">
    <property type="protein sequence ID" value="SBAD_0000726701-mRNA-1"/>
    <property type="gene ID" value="SBAD_0000726701"/>
</dbReference>
<dbReference type="EMBL" id="UZAM01010234">
    <property type="protein sequence ID" value="VDP11469.1"/>
    <property type="molecule type" value="Genomic_DNA"/>
</dbReference>
<dbReference type="InterPro" id="IPR015526">
    <property type="entry name" value="Frizzled/SFRP"/>
</dbReference>
<keyword evidence="15" id="KW-1185">Reference proteome</keyword>
<evidence type="ECO:0000256" key="4">
    <source>
        <dbReference type="ARBA" id="ARBA00022692"/>
    </source>
</evidence>
<dbReference type="AlphaFoldDB" id="A0A183ITQ4"/>
<keyword evidence="5 10" id="KW-1133">Transmembrane helix</keyword>
<comment type="similarity">
    <text evidence="2">Belongs to the G-protein coupled receptor Fz/Smo family.</text>
</comment>
<keyword evidence="3" id="KW-0217">Developmental protein</keyword>
<dbReference type="Proteomes" id="UP000270296">
    <property type="component" value="Unassembled WGS sequence"/>
</dbReference>
<dbReference type="GO" id="GO:0016020">
    <property type="term" value="C:membrane"/>
    <property type="evidence" value="ECO:0007669"/>
    <property type="project" value="UniProtKB-SubCell"/>
</dbReference>
<dbReference type="OrthoDB" id="5959102at2759"/>
<feature type="transmembrane region" description="Helical" evidence="10">
    <location>
        <begin position="244"/>
        <end position="265"/>
    </location>
</feature>
<feature type="signal peptide" evidence="11">
    <location>
        <begin position="1"/>
        <end position="18"/>
    </location>
</feature>
<comment type="caution">
    <text evidence="9">Lacks conserved residue(s) required for the propagation of feature annotation.</text>
</comment>
<dbReference type="PRINTS" id="PR00489">
    <property type="entry name" value="FRIZZLED"/>
</dbReference>
<dbReference type="SMART" id="SM01330">
    <property type="entry name" value="Frizzled"/>
    <property type="match status" value="1"/>
</dbReference>
<dbReference type="GO" id="GO:0017147">
    <property type="term" value="F:Wnt-protein binding"/>
    <property type="evidence" value="ECO:0007669"/>
    <property type="project" value="TreeGrafter"/>
</dbReference>
<dbReference type="PROSITE" id="PS50038">
    <property type="entry name" value="FZ"/>
    <property type="match status" value="1"/>
</dbReference>
<dbReference type="GO" id="GO:0035567">
    <property type="term" value="P:non-canonical Wnt signaling pathway"/>
    <property type="evidence" value="ECO:0007669"/>
    <property type="project" value="TreeGrafter"/>
</dbReference>
<keyword evidence="7 9" id="KW-1015">Disulfide bond</keyword>
<feature type="domain" description="FZ" evidence="12">
    <location>
        <begin position="38"/>
        <end position="158"/>
    </location>
</feature>
<dbReference type="InterPro" id="IPR000539">
    <property type="entry name" value="Frizzled/Smoothened_7TM"/>
</dbReference>
<feature type="chain" id="PRO_5043140192" evidence="11">
    <location>
        <begin position="19"/>
        <end position="644"/>
    </location>
</feature>
<evidence type="ECO:0000256" key="11">
    <source>
        <dbReference type="SAM" id="SignalP"/>
    </source>
</evidence>
<feature type="transmembrane region" description="Helical" evidence="10">
    <location>
        <begin position="546"/>
        <end position="565"/>
    </location>
</feature>
<dbReference type="Gene3D" id="1.10.2000.10">
    <property type="entry name" value="Frizzled cysteine-rich domain"/>
    <property type="match status" value="1"/>
</dbReference>
<dbReference type="SUPFAM" id="SSF63501">
    <property type="entry name" value="Frizzled cysteine-rich domain"/>
    <property type="match status" value="1"/>
</dbReference>
<feature type="disulfide bond" evidence="9">
    <location>
        <begin position="51"/>
        <end position="97"/>
    </location>
</feature>
<evidence type="ECO:0000256" key="6">
    <source>
        <dbReference type="ARBA" id="ARBA00023136"/>
    </source>
</evidence>
<protein>
    <submittedName>
        <fullName evidence="16">Frizzled-4</fullName>
    </submittedName>
</protein>
<evidence type="ECO:0000256" key="1">
    <source>
        <dbReference type="ARBA" id="ARBA00004141"/>
    </source>
</evidence>
<feature type="transmembrane region" description="Helical" evidence="10">
    <location>
        <begin position="277"/>
        <end position="293"/>
    </location>
</feature>
<dbReference type="Gene3D" id="1.20.1070.10">
    <property type="entry name" value="Rhodopsin 7-helix transmembrane proteins"/>
    <property type="match status" value="1"/>
</dbReference>
<feature type="disulfide bond" evidence="9">
    <location>
        <begin position="88"/>
        <end position="126"/>
    </location>
</feature>
<comment type="subcellular location">
    <subcellularLocation>
        <location evidence="1">Membrane</location>
        <topology evidence="1">Multi-pass membrane protein</topology>
    </subcellularLocation>
</comment>
<evidence type="ECO:0000256" key="10">
    <source>
        <dbReference type="SAM" id="Phobius"/>
    </source>
</evidence>
<reference evidence="14 15" key="2">
    <citation type="submission" date="2018-11" db="EMBL/GenBank/DDBJ databases">
        <authorList>
            <consortium name="Pathogen Informatics"/>
        </authorList>
    </citation>
    <scope>NUCLEOTIDE SEQUENCE [LARGE SCALE GENOMIC DNA]</scope>
</reference>
<dbReference type="InterPro" id="IPR020067">
    <property type="entry name" value="Frizzled_dom"/>
</dbReference>
<feature type="transmembrane region" description="Helical" evidence="10">
    <location>
        <begin position="324"/>
        <end position="350"/>
    </location>
</feature>
<evidence type="ECO:0000256" key="2">
    <source>
        <dbReference type="ARBA" id="ARBA00008077"/>
    </source>
</evidence>
<evidence type="ECO:0000259" key="13">
    <source>
        <dbReference type="PROSITE" id="PS50261"/>
    </source>
</evidence>
<feature type="transmembrane region" description="Helical" evidence="10">
    <location>
        <begin position="409"/>
        <end position="435"/>
    </location>
</feature>
<feature type="disulfide bond" evidence="9">
    <location>
        <begin position="43"/>
        <end position="104"/>
    </location>
</feature>
<reference evidence="16" key="1">
    <citation type="submission" date="2016-06" db="UniProtKB">
        <authorList>
            <consortium name="WormBaseParasite"/>
        </authorList>
    </citation>
    <scope>IDENTIFICATION</scope>
</reference>
<dbReference type="Pfam" id="PF01534">
    <property type="entry name" value="Frizzled"/>
    <property type="match status" value="1"/>
</dbReference>
<feature type="transmembrane region" description="Helical" evidence="10">
    <location>
        <begin position="456"/>
        <end position="476"/>
    </location>
</feature>
<dbReference type="GO" id="GO:0060070">
    <property type="term" value="P:canonical Wnt signaling pathway"/>
    <property type="evidence" value="ECO:0007669"/>
    <property type="project" value="TreeGrafter"/>
</dbReference>
<evidence type="ECO:0000256" key="8">
    <source>
        <dbReference type="ARBA" id="ARBA00023170"/>
    </source>
</evidence>
<dbReference type="PROSITE" id="PS50261">
    <property type="entry name" value="G_PROTEIN_RECEP_F2_4"/>
    <property type="match status" value="1"/>
</dbReference>
<proteinExistence type="inferred from homology"/>
<organism evidence="16">
    <name type="scientific">Soboliphyme baturini</name>
    <dbReference type="NCBI Taxonomy" id="241478"/>
    <lineage>
        <taxon>Eukaryota</taxon>
        <taxon>Metazoa</taxon>
        <taxon>Ecdysozoa</taxon>
        <taxon>Nematoda</taxon>
        <taxon>Enoplea</taxon>
        <taxon>Dorylaimia</taxon>
        <taxon>Dioctophymatida</taxon>
        <taxon>Dioctophymatoidea</taxon>
        <taxon>Soboliphymatidae</taxon>
        <taxon>Soboliphyme</taxon>
    </lineage>
</organism>
<sequence>MSLRLWHVSLWLCYCGVSQLIVVSVGASGRSFAAHMSPYESPCERITVPLCRDTPYNLTRMPNMLGDLSQLIVAKSMRDYEPLINQNCSVHLKFFLCSVFTPMCTEAVDEPITSCRSVCEEVMHSCLPLLTNFGIPWPAILNCSQFPLKGNGALCMDPTTAYNSAKKAADNGDRHIKAFKRFFVSVAHSVTLELKVQTDVSSSTSCGTEFVKLEREGSSGTQCALRCDQQWMFTKNQKEFAEKWMTVWAAVCFVVTVITVITFLIDMTRFTYPKRPIIFISFSYCLYSLAYLVRASLGSESIACTQLSGHSVLISRSLDNPRCVIIFLVLYYFSTASSVWWLILTMTWFLSASRKWGQEAIARLNSFFHIIAWVIPAGLTIAVLVTHEVDASELTGLCFVSQRDSSATYGFFIAPVTIFSLIGIGFMVAGIMAMSRISKEMRCRVREVDLFKLKKLTTQVCIFSVLYVLPTLVVIICEIYEKLTIEEWMKRHRNCVLLSAQLEDAGPTTPAAPPRDAATGKHELLRSCRQPGGGESAARAPVMEVYVLKIFTSLVIGITSSMWIWSQKTVVTWRRFICCCLLTMPPAKTSVQYMPVVSDKAKHPSASSTSQLARAVGGATSGPARAANGGGFFNYTSVDKLAKL</sequence>
<dbReference type="SMART" id="SM00063">
    <property type="entry name" value="FRI"/>
    <property type="match status" value="1"/>
</dbReference>
<feature type="transmembrane region" description="Helical" evidence="10">
    <location>
        <begin position="370"/>
        <end position="389"/>
    </location>
</feature>
<feature type="domain" description="G-protein coupled receptors family 2 profile 2" evidence="13">
    <location>
        <begin position="241"/>
        <end position="572"/>
    </location>
</feature>
<name>A0A183ITQ4_9BILA</name>
<evidence type="ECO:0000259" key="12">
    <source>
        <dbReference type="PROSITE" id="PS50038"/>
    </source>
</evidence>
<keyword evidence="8" id="KW-0675">Receptor</keyword>
<keyword evidence="6 10" id="KW-0472">Membrane</keyword>
<feature type="disulfide bond" evidence="9">
    <location>
        <begin position="119"/>
        <end position="143"/>
    </location>
</feature>
<dbReference type="InterPro" id="IPR017981">
    <property type="entry name" value="GPCR_2-like_7TM"/>
</dbReference>
<dbReference type="Pfam" id="PF01392">
    <property type="entry name" value="Fz"/>
    <property type="match status" value="1"/>
</dbReference>
<evidence type="ECO:0000313" key="16">
    <source>
        <dbReference type="WBParaSite" id="SBAD_0000726701-mRNA-1"/>
    </source>
</evidence>
<dbReference type="PANTHER" id="PTHR11309">
    <property type="entry name" value="FRIZZLED"/>
    <property type="match status" value="1"/>
</dbReference>
<dbReference type="InterPro" id="IPR036790">
    <property type="entry name" value="Frizzled_dom_sf"/>
</dbReference>
<evidence type="ECO:0000313" key="14">
    <source>
        <dbReference type="EMBL" id="VDP11469.1"/>
    </source>
</evidence>
<evidence type="ECO:0000256" key="9">
    <source>
        <dbReference type="PROSITE-ProRule" id="PRU00090"/>
    </source>
</evidence>
<dbReference type="GO" id="GO:0005615">
    <property type="term" value="C:extracellular space"/>
    <property type="evidence" value="ECO:0007669"/>
    <property type="project" value="TreeGrafter"/>
</dbReference>
<dbReference type="PANTHER" id="PTHR11309:SF99">
    <property type="entry name" value="FRIZZLED-4"/>
    <property type="match status" value="1"/>
</dbReference>
<gene>
    <name evidence="14" type="ORF">SBAD_LOCUS7002</name>
</gene>
<accession>A0A183ITQ4</accession>
<keyword evidence="4 10" id="KW-0812">Transmembrane</keyword>
<evidence type="ECO:0000313" key="15">
    <source>
        <dbReference type="Proteomes" id="UP000270296"/>
    </source>
</evidence>
<keyword evidence="11" id="KW-0732">Signal</keyword>
<evidence type="ECO:0000256" key="5">
    <source>
        <dbReference type="ARBA" id="ARBA00022989"/>
    </source>
</evidence>